<organism evidence="2 3">
    <name type="scientific">Bipolaris victoriae (strain FI3)</name>
    <name type="common">Victoria blight of oats agent</name>
    <name type="synonym">Cochliobolus victoriae</name>
    <dbReference type="NCBI Taxonomy" id="930091"/>
    <lineage>
        <taxon>Eukaryota</taxon>
        <taxon>Fungi</taxon>
        <taxon>Dikarya</taxon>
        <taxon>Ascomycota</taxon>
        <taxon>Pezizomycotina</taxon>
        <taxon>Dothideomycetes</taxon>
        <taxon>Pleosporomycetidae</taxon>
        <taxon>Pleosporales</taxon>
        <taxon>Pleosporineae</taxon>
        <taxon>Pleosporaceae</taxon>
        <taxon>Bipolaris</taxon>
    </lineage>
</organism>
<dbReference type="AlphaFoldDB" id="W7E465"/>
<name>W7E465_BIPV3</name>
<protein>
    <submittedName>
        <fullName evidence="2">Uncharacterized protein</fullName>
    </submittedName>
</protein>
<dbReference type="RefSeq" id="XP_014550364.1">
    <property type="nucleotide sequence ID" value="XM_014694878.1"/>
</dbReference>
<dbReference type="GeneID" id="26250785"/>
<sequence length="64" mass="6785">VLLLLVLCSTVPEAWRGWRRSGSGSGSGSGPDSFLEGFSGSREVAAWAWALESSSSRYCSGLLF</sequence>
<dbReference type="Proteomes" id="UP000054337">
    <property type="component" value="Unassembled WGS sequence"/>
</dbReference>
<evidence type="ECO:0000256" key="1">
    <source>
        <dbReference type="SAM" id="SignalP"/>
    </source>
</evidence>
<accession>W7E465</accession>
<reference evidence="2 3" key="1">
    <citation type="journal article" date="2013" name="PLoS Genet.">
        <title>Comparative genome structure, secondary metabolite, and effector coding capacity across Cochliobolus pathogens.</title>
        <authorList>
            <person name="Condon B.J."/>
            <person name="Leng Y."/>
            <person name="Wu D."/>
            <person name="Bushley K.E."/>
            <person name="Ohm R.A."/>
            <person name="Otillar R."/>
            <person name="Martin J."/>
            <person name="Schackwitz W."/>
            <person name="Grimwood J."/>
            <person name="MohdZainudin N."/>
            <person name="Xue C."/>
            <person name="Wang R."/>
            <person name="Manning V.A."/>
            <person name="Dhillon B."/>
            <person name="Tu Z.J."/>
            <person name="Steffenson B.J."/>
            <person name="Salamov A."/>
            <person name="Sun H."/>
            <person name="Lowry S."/>
            <person name="LaButti K."/>
            <person name="Han J."/>
            <person name="Copeland A."/>
            <person name="Lindquist E."/>
            <person name="Barry K."/>
            <person name="Schmutz J."/>
            <person name="Baker S.E."/>
            <person name="Ciuffetti L.M."/>
            <person name="Grigoriev I.V."/>
            <person name="Zhong S."/>
            <person name="Turgeon B.G."/>
        </authorList>
    </citation>
    <scope>NUCLEOTIDE SEQUENCE [LARGE SCALE GENOMIC DNA]</scope>
    <source>
        <strain evidence="2 3">FI3</strain>
    </source>
</reference>
<gene>
    <name evidence="2" type="ORF">COCVIDRAFT_115650</name>
</gene>
<evidence type="ECO:0000313" key="3">
    <source>
        <dbReference type="Proteomes" id="UP000054337"/>
    </source>
</evidence>
<feature type="signal peptide" evidence="1">
    <location>
        <begin position="1"/>
        <end position="16"/>
    </location>
</feature>
<dbReference type="HOGENOM" id="CLU_2873714_0_0_1"/>
<keyword evidence="3" id="KW-1185">Reference proteome</keyword>
<keyword evidence="1" id="KW-0732">Signal</keyword>
<dbReference type="EMBL" id="KI968889">
    <property type="protein sequence ID" value="EUN20790.1"/>
    <property type="molecule type" value="Genomic_DNA"/>
</dbReference>
<feature type="non-terminal residue" evidence="2">
    <location>
        <position position="1"/>
    </location>
</feature>
<feature type="chain" id="PRO_5004890940" evidence="1">
    <location>
        <begin position="17"/>
        <end position="64"/>
    </location>
</feature>
<evidence type="ECO:0000313" key="2">
    <source>
        <dbReference type="EMBL" id="EUN20790.1"/>
    </source>
</evidence>
<proteinExistence type="predicted"/>